<sequence>MQNDKQVVTVTVNGGYQPNVVTFKQGQPAAIKFIRTSDQGCLGTVQSNDFNFKRALPLNEAETMPVDTSKAGEYGFSCGMDMVKGRIVIQ</sequence>
<name>A0ABU8SJF2_9LACO</name>
<dbReference type="InterPro" id="IPR008972">
    <property type="entry name" value="Cupredoxin"/>
</dbReference>
<dbReference type="Proteomes" id="UP001370590">
    <property type="component" value="Unassembled WGS sequence"/>
</dbReference>
<dbReference type="Pfam" id="PF13473">
    <property type="entry name" value="Cupredoxin_1"/>
    <property type="match status" value="1"/>
</dbReference>
<comment type="caution">
    <text evidence="2">The sequence shown here is derived from an EMBL/GenBank/DDBJ whole genome shotgun (WGS) entry which is preliminary data.</text>
</comment>
<accession>A0ABU8SJF2</accession>
<evidence type="ECO:0000259" key="1">
    <source>
        <dbReference type="Pfam" id="PF13473"/>
    </source>
</evidence>
<organism evidence="2 3">
    <name type="scientific">Nicoliella lavandulae</name>
    <dbReference type="NCBI Taxonomy" id="3082954"/>
    <lineage>
        <taxon>Bacteria</taxon>
        <taxon>Bacillati</taxon>
        <taxon>Bacillota</taxon>
        <taxon>Bacilli</taxon>
        <taxon>Lactobacillales</taxon>
        <taxon>Lactobacillaceae</taxon>
        <taxon>Nicoliella</taxon>
    </lineage>
</organism>
<reference evidence="2 3" key="1">
    <citation type="submission" date="2023-10" db="EMBL/GenBank/DDBJ databases">
        <title>Nicoliella lavandulae sp. nov. isolated from Lavandula angustifolia flowers.</title>
        <authorList>
            <person name="Alcantara C."/>
            <person name="Zuniga M."/>
            <person name="Landete J.M."/>
            <person name="Monedero V."/>
        </authorList>
    </citation>
    <scope>NUCLEOTIDE SEQUENCE [LARGE SCALE GENOMIC DNA]</scope>
    <source>
        <strain evidence="2 3">Es01</strain>
    </source>
</reference>
<dbReference type="EMBL" id="JAWMWH010000001">
    <property type="protein sequence ID" value="MEJ6399894.1"/>
    <property type="molecule type" value="Genomic_DNA"/>
</dbReference>
<gene>
    <name evidence="2" type="ORF">R4146_01695</name>
</gene>
<dbReference type="Gene3D" id="2.60.40.420">
    <property type="entry name" value="Cupredoxins - blue copper proteins"/>
    <property type="match status" value="1"/>
</dbReference>
<dbReference type="RefSeq" id="WP_339959727.1">
    <property type="nucleotide sequence ID" value="NZ_JAWMWH010000001.1"/>
</dbReference>
<dbReference type="SUPFAM" id="SSF49503">
    <property type="entry name" value="Cupredoxins"/>
    <property type="match status" value="1"/>
</dbReference>
<proteinExistence type="predicted"/>
<dbReference type="InterPro" id="IPR028096">
    <property type="entry name" value="EfeO_Cupredoxin"/>
</dbReference>
<evidence type="ECO:0000313" key="2">
    <source>
        <dbReference type="EMBL" id="MEJ6399894.1"/>
    </source>
</evidence>
<feature type="domain" description="EfeO-type cupredoxin-like" evidence="1">
    <location>
        <begin position="3"/>
        <end position="89"/>
    </location>
</feature>
<protein>
    <submittedName>
        <fullName evidence="2">Cupredoxin domain-containing protein</fullName>
    </submittedName>
</protein>
<evidence type="ECO:0000313" key="3">
    <source>
        <dbReference type="Proteomes" id="UP001370590"/>
    </source>
</evidence>
<keyword evidence="3" id="KW-1185">Reference proteome</keyword>